<accession>A0A6F8ZJ05</accession>
<dbReference type="AlphaFoldDB" id="A0A6F8ZJ05"/>
<dbReference type="EMBL" id="LR778114">
    <property type="protein sequence ID" value="CAB1129433.1"/>
    <property type="molecule type" value="Genomic_DNA"/>
</dbReference>
<reference evidence="1 2" key="1">
    <citation type="submission" date="2020-02" db="EMBL/GenBank/DDBJ databases">
        <authorList>
            <person name="Hogendoorn C."/>
        </authorList>
    </citation>
    <scope>NUCLEOTIDE SEQUENCE [LARGE SCALE GENOMIC DNA]</scope>
    <source>
        <strain evidence="1">R501</strain>
    </source>
</reference>
<evidence type="ECO:0000313" key="1">
    <source>
        <dbReference type="EMBL" id="CAB1129433.1"/>
    </source>
</evidence>
<dbReference type="Proteomes" id="UP000503399">
    <property type="component" value="Chromosome"/>
</dbReference>
<proteinExistence type="predicted"/>
<evidence type="ECO:0000313" key="2">
    <source>
        <dbReference type="Proteomes" id="UP000503399"/>
    </source>
</evidence>
<keyword evidence="2" id="KW-1185">Reference proteome</keyword>
<dbReference type="PROSITE" id="PS51257">
    <property type="entry name" value="PROKAR_LIPOPROTEIN"/>
    <property type="match status" value="1"/>
</dbReference>
<protein>
    <submittedName>
        <fullName evidence="1">Uncharacterized protein</fullName>
    </submittedName>
</protein>
<organism evidence="1 2">
    <name type="scientific">Candidatus Hydrogenisulfobacillus filiaventi</name>
    <dbReference type="NCBI Taxonomy" id="2707344"/>
    <lineage>
        <taxon>Bacteria</taxon>
        <taxon>Bacillati</taxon>
        <taxon>Bacillota</taxon>
        <taxon>Clostridia</taxon>
        <taxon>Eubacteriales</taxon>
        <taxon>Clostridiales Family XVII. Incertae Sedis</taxon>
        <taxon>Candidatus Hydrogenisulfobacillus</taxon>
    </lineage>
</organism>
<dbReference type="KEGG" id="hfv:R50_1936"/>
<gene>
    <name evidence="1" type="ORF">R50_1936</name>
</gene>
<name>A0A6F8ZJ05_9FIRM</name>
<sequence length="300" mass="31562">MAGRGIPDHRRGLTAIGAVLLAAAALAGCGAPALLHGAGTAPRYAKDGLPINRAALEAKYGKVFPGLVLRAPGAPKTPPFSLAPYPANHAILWRSGIDVATLPAWEVQGAETAARWMIMDNDNHPLSPLAVMDTAAPVQSGLGWRKIGVRTQGEEEYWQIADLFKDFAQPVPGTHTPAGGYEYRTWAEIEAVEPASAWAGSAARREGAAGPAPVLPTMPGYLARGQRATRAETVFVASWNVYAGGGIHHDRGDYGYGMNGPTPVLVADVRGLGWRVIATGGAPGTVLRRFPQHYAVPRSG</sequence>